<feature type="non-terminal residue" evidence="1">
    <location>
        <position position="57"/>
    </location>
</feature>
<feature type="non-terminal residue" evidence="1">
    <location>
        <position position="1"/>
    </location>
</feature>
<dbReference type="Proteomes" id="UP001642360">
    <property type="component" value="Unassembled WGS sequence"/>
</dbReference>
<sequence>YKSGKENKVADALSQKEDEEKGFLFALSSPYANWFDEVKMEYACNLGLQQLLKQFYD</sequence>
<keyword evidence="2" id="KW-1185">Reference proteome</keyword>
<protein>
    <recommendedName>
        <fullName evidence="3">Reverse transcriptase</fullName>
    </recommendedName>
</protein>
<comment type="caution">
    <text evidence="1">The sequence shown here is derived from an EMBL/GenBank/DDBJ whole genome shotgun (WGS) entry which is preliminary data.</text>
</comment>
<accession>A0ABC8QTT2</accession>
<reference evidence="1 2" key="1">
    <citation type="submission" date="2024-02" db="EMBL/GenBank/DDBJ databases">
        <authorList>
            <person name="Vignale AGUSTIN F."/>
            <person name="Sosa J E."/>
            <person name="Modenutti C."/>
        </authorList>
    </citation>
    <scope>NUCLEOTIDE SEQUENCE [LARGE SCALE GENOMIC DNA]</scope>
</reference>
<evidence type="ECO:0000313" key="2">
    <source>
        <dbReference type="Proteomes" id="UP001642360"/>
    </source>
</evidence>
<dbReference type="EMBL" id="CAUOFW020000002">
    <property type="protein sequence ID" value="CAK9133287.1"/>
    <property type="molecule type" value="Genomic_DNA"/>
</dbReference>
<evidence type="ECO:0008006" key="3">
    <source>
        <dbReference type="Google" id="ProtNLM"/>
    </source>
</evidence>
<name>A0ABC8QTT2_9AQUA</name>
<organism evidence="1 2">
    <name type="scientific">Ilex paraguariensis</name>
    <name type="common">yerba mate</name>
    <dbReference type="NCBI Taxonomy" id="185542"/>
    <lineage>
        <taxon>Eukaryota</taxon>
        <taxon>Viridiplantae</taxon>
        <taxon>Streptophyta</taxon>
        <taxon>Embryophyta</taxon>
        <taxon>Tracheophyta</taxon>
        <taxon>Spermatophyta</taxon>
        <taxon>Magnoliopsida</taxon>
        <taxon>eudicotyledons</taxon>
        <taxon>Gunneridae</taxon>
        <taxon>Pentapetalae</taxon>
        <taxon>asterids</taxon>
        <taxon>campanulids</taxon>
        <taxon>Aquifoliales</taxon>
        <taxon>Aquifoliaceae</taxon>
        <taxon>Ilex</taxon>
    </lineage>
</organism>
<proteinExistence type="predicted"/>
<gene>
    <name evidence="1" type="ORF">ILEXP_LOCUS185</name>
</gene>
<dbReference type="AlphaFoldDB" id="A0ABC8QTT2"/>
<evidence type="ECO:0000313" key="1">
    <source>
        <dbReference type="EMBL" id="CAK9133287.1"/>
    </source>
</evidence>